<dbReference type="InterPro" id="IPR013087">
    <property type="entry name" value="Znf_C2H2_type"/>
</dbReference>
<keyword evidence="6" id="KW-0862">Zinc</keyword>
<dbReference type="AlphaFoldDB" id="A0A851FVY4"/>
<keyword evidence="5 8" id="KW-0863">Zinc-finger</keyword>
<dbReference type="EMBL" id="WEKX01029208">
    <property type="protein sequence ID" value="NWI97842.1"/>
    <property type="molecule type" value="Genomic_DNA"/>
</dbReference>
<name>A0A851FVY4_PITSO</name>
<comment type="caution">
    <text evidence="10">The sequence shown here is derived from an EMBL/GenBank/DDBJ whole genome shotgun (WGS) entry which is preliminary data.</text>
</comment>
<dbReference type="PANTHER" id="PTHR23226">
    <property type="entry name" value="ZINC FINGER AND SCAN DOMAIN-CONTAINING"/>
    <property type="match status" value="1"/>
</dbReference>
<dbReference type="Proteomes" id="UP000633448">
    <property type="component" value="Unassembled WGS sequence"/>
</dbReference>
<dbReference type="Pfam" id="PF00096">
    <property type="entry name" value="zf-C2H2"/>
    <property type="match status" value="2"/>
</dbReference>
<keyword evidence="4" id="KW-0677">Repeat</keyword>
<protein>
    <submittedName>
        <fullName evidence="10">ZKSC1 protein</fullName>
    </submittedName>
</protein>
<dbReference type="GO" id="GO:0005634">
    <property type="term" value="C:nucleus"/>
    <property type="evidence" value="ECO:0007669"/>
    <property type="project" value="UniProtKB-SubCell"/>
</dbReference>
<sequence>EKPYKCSECGKRFQKSADCLRHQQTHMGEKPFQCTDCGKSFNRKSTLVTHWRIH</sequence>
<keyword evidence="7" id="KW-0539">Nucleus</keyword>
<dbReference type="FunFam" id="3.30.160.60:FF:000135">
    <property type="entry name" value="Zinc finger protein 358"/>
    <property type="match status" value="1"/>
</dbReference>
<feature type="non-terminal residue" evidence="10">
    <location>
        <position position="1"/>
    </location>
</feature>
<keyword evidence="11" id="KW-1185">Reference proteome</keyword>
<dbReference type="PROSITE" id="PS50157">
    <property type="entry name" value="ZINC_FINGER_C2H2_2"/>
    <property type="match status" value="2"/>
</dbReference>
<dbReference type="SUPFAM" id="SSF57667">
    <property type="entry name" value="beta-beta-alpha zinc fingers"/>
    <property type="match status" value="1"/>
</dbReference>
<evidence type="ECO:0000256" key="3">
    <source>
        <dbReference type="ARBA" id="ARBA00022723"/>
    </source>
</evidence>
<dbReference type="FunFam" id="3.30.160.60:FF:000038">
    <property type="entry name" value="Zinc finger protein 624"/>
    <property type="match status" value="1"/>
</dbReference>
<keyword evidence="3" id="KW-0479">Metal-binding</keyword>
<dbReference type="OrthoDB" id="9893417at2759"/>
<evidence type="ECO:0000259" key="9">
    <source>
        <dbReference type="PROSITE" id="PS50157"/>
    </source>
</evidence>
<evidence type="ECO:0000313" key="11">
    <source>
        <dbReference type="Proteomes" id="UP000633448"/>
    </source>
</evidence>
<reference evidence="10" key="1">
    <citation type="submission" date="2019-10" db="EMBL/GenBank/DDBJ databases">
        <title>Bird 10,000 Genomes (B10K) Project - Family phase.</title>
        <authorList>
            <person name="Zhang G."/>
        </authorList>
    </citation>
    <scope>NUCLEOTIDE SEQUENCE</scope>
    <source>
        <strain evidence="10">B10K-DU-002-53</strain>
        <tissue evidence="10">Muscle</tissue>
    </source>
</reference>
<comment type="similarity">
    <text evidence="2">Belongs to the krueppel C2H2-type zinc-finger protein family.</text>
</comment>
<dbReference type="GO" id="GO:0000978">
    <property type="term" value="F:RNA polymerase II cis-regulatory region sequence-specific DNA binding"/>
    <property type="evidence" value="ECO:0007669"/>
    <property type="project" value="TreeGrafter"/>
</dbReference>
<dbReference type="Gene3D" id="3.30.160.60">
    <property type="entry name" value="Classic Zinc Finger"/>
    <property type="match status" value="2"/>
</dbReference>
<dbReference type="PANTHER" id="PTHR23226:SF416">
    <property type="entry name" value="FI01424P"/>
    <property type="match status" value="1"/>
</dbReference>
<evidence type="ECO:0000256" key="6">
    <source>
        <dbReference type="ARBA" id="ARBA00022833"/>
    </source>
</evidence>
<evidence type="ECO:0000256" key="4">
    <source>
        <dbReference type="ARBA" id="ARBA00022737"/>
    </source>
</evidence>
<feature type="domain" description="C2H2-type" evidence="9">
    <location>
        <begin position="4"/>
        <end position="31"/>
    </location>
</feature>
<dbReference type="InterPro" id="IPR036236">
    <property type="entry name" value="Znf_C2H2_sf"/>
</dbReference>
<dbReference type="GO" id="GO:0008270">
    <property type="term" value="F:zinc ion binding"/>
    <property type="evidence" value="ECO:0007669"/>
    <property type="project" value="UniProtKB-KW"/>
</dbReference>
<evidence type="ECO:0000256" key="8">
    <source>
        <dbReference type="PROSITE-ProRule" id="PRU00042"/>
    </source>
</evidence>
<organism evidence="10 11">
    <name type="scientific">Pitta sordida</name>
    <name type="common">Hooded pitta</name>
    <dbReference type="NCBI Taxonomy" id="9163"/>
    <lineage>
        <taxon>Eukaryota</taxon>
        <taxon>Metazoa</taxon>
        <taxon>Chordata</taxon>
        <taxon>Craniata</taxon>
        <taxon>Vertebrata</taxon>
        <taxon>Euteleostomi</taxon>
        <taxon>Archelosauria</taxon>
        <taxon>Archosauria</taxon>
        <taxon>Dinosauria</taxon>
        <taxon>Saurischia</taxon>
        <taxon>Theropoda</taxon>
        <taxon>Coelurosauria</taxon>
        <taxon>Aves</taxon>
        <taxon>Neognathae</taxon>
        <taxon>Neoaves</taxon>
        <taxon>Telluraves</taxon>
        <taxon>Australaves</taxon>
        <taxon>Passeriformes</taxon>
        <taxon>Pittidae</taxon>
        <taxon>Pitta</taxon>
    </lineage>
</organism>
<accession>A0A851FVY4</accession>
<gene>
    <name evidence="10" type="primary">Zkscan1_5</name>
    <name evidence="10" type="ORF">PITSOR_R15321</name>
</gene>
<evidence type="ECO:0000256" key="5">
    <source>
        <dbReference type="ARBA" id="ARBA00022771"/>
    </source>
</evidence>
<evidence type="ECO:0000256" key="2">
    <source>
        <dbReference type="ARBA" id="ARBA00006991"/>
    </source>
</evidence>
<evidence type="ECO:0000256" key="7">
    <source>
        <dbReference type="ARBA" id="ARBA00023242"/>
    </source>
</evidence>
<dbReference type="GO" id="GO:0000981">
    <property type="term" value="F:DNA-binding transcription factor activity, RNA polymerase II-specific"/>
    <property type="evidence" value="ECO:0007669"/>
    <property type="project" value="TreeGrafter"/>
</dbReference>
<dbReference type="SMART" id="SM00355">
    <property type="entry name" value="ZnF_C2H2"/>
    <property type="match status" value="2"/>
</dbReference>
<dbReference type="PROSITE" id="PS00028">
    <property type="entry name" value="ZINC_FINGER_C2H2_1"/>
    <property type="match status" value="2"/>
</dbReference>
<feature type="domain" description="C2H2-type" evidence="9">
    <location>
        <begin position="32"/>
        <end position="54"/>
    </location>
</feature>
<proteinExistence type="inferred from homology"/>
<evidence type="ECO:0000256" key="1">
    <source>
        <dbReference type="ARBA" id="ARBA00004123"/>
    </source>
</evidence>
<comment type="subcellular location">
    <subcellularLocation>
        <location evidence="1">Nucleus</location>
    </subcellularLocation>
</comment>
<evidence type="ECO:0000313" key="10">
    <source>
        <dbReference type="EMBL" id="NWI97842.1"/>
    </source>
</evidence>
<feature type="non-terminal residue" evidence="10">
    <location>
        <position position="54"/>
    </location>
</feature>